<dbReference type="RefSeq" id="WP_106677087.1">
    <property type="nucleotide sequence ID" value="NZ_PXOT01000018.1"/>
</dbReference>
<dbReference type="PANTHER" id="PTHR40940">
    <property type="entry name" value="PROTEIN BATD-RELATED"/>
    <property type="match status" value="1"/>
</dbReference>
<dbReference type="PANTHER" id="PTHR40940:SF2">
    <property type="entry name" value="BATD"/>
    <property type="match status" value="1"/>
</dbReference>
<evidence type="ECO:0000313" key="4">
    <source>
        <dbReference type="Proteomes" id="UP000238430"/>
    </source>
</evidence>
<keyword evidence="2" id="KW-0732">Signal</keyword>
<reference evidence="3 4" key="1">
    <citation type="submission" date="2018-03" db="EMBL/GenBank/DDBJ databases">
        <title>Mesoflavibacter sp. HG37 and Mesoflavibacter sp. HG96 sp.nov., two marine bacteria isolated from seawater of Western Pacific Ocean.</title>
        <authorList>
            <person name="Cheng H."/>
            <person name="Wu Y.-H."/>
            <person name="Guo L.-L."/>
            <person name="Xu X.-W."/>
        </authorList>
    </citation>
    <scope>NUCLEOTIDE SEQUENCE [LARGE SCALE GENOMIC DNA]</scope>
    <source>
        <strain evidence="3 4">KCTC 42117</strain>
    </source>
</reference>
<sequence>MKLIKHIFILLLAIAPIFALAQDEDAITFQAKVSKKKLGLNERLRVDFEMNKDGDNFKSPNFDGFTVVGGPNQSVSHSWFNGKRNFSKTYSYFLAPKQMGTFTINQATIEIDGVTYKTSPITIKVTKPIEVPEDPNDPDYILKESIHLVTEVSKTNPYLNEPITVVYKLYVAPKAGISNFREIESPKFNGFWSQNINIKGLKAQEGTYDGEEYRYVVLRKTVLFPQKTGKLQIEPLSLDLTIDVPTNKRDLFGRRITNQAHRTITANPRSINVKDLPLEGRPDNFTGAVGDFDFNVSVSKTDLNATEALDAKIEVSGNGNLKLFELPKFKAPSALEVYEPEHEENIRTNLSGMQGKISDNYTIVPQFKGKFPIPPVTFSYFDLKTETYKELSSEEIVINVLEGSAYADADNNLPTNTSGKQPVVLNENQFAFIKTKSNFSSIKEEDFFNTTAFWTGLLAPLLAIPLALVYRRKREERNADVVGNRLRKADRLAKKYLSEAKKALGNKEAFYIALEKALHNYLKGRLNIETTDLSKEKIKELLLSRNVEKNVILDFETLLKHCELARYTPMTQVAMEQDYNNAAAKQ</sequence>
<name>A0A2T1NHT1_9FLAO</name>
<keyword evidence="4" id="KW-1185">Reference proteome</keyword>
<dbReference type="EMBL" id="PXOT01000018">
    <property type="protein sequence ID" value="PSG92479.1"/>
    <property type="molecule type" value="Genomic_DNA"/>
</dbReference>
<feature type="transmembrane region" description="Helical" evidence="1">
    <location>
        <begin position="451"/>
        <end position="470"/>
    </location>
</feature>
<evidence type="ECO:0000256" key="2">
    <source>
        <dbReference type="SAM" id="SignalP"/>
    </source>
</evidence>
<dbReference type="OrthoDB" id="2079210at2"/>
<keyword evidence="1" id="KW-0472">Membrane</keyword>
<dbReference type="AlphaFoldDB" id="A0A2T1NHT1"/>
<protein>
    <submittedName>
        <fullName evidence="3">BatD protein</fullName>
    </submittedName>
</protein>
<dbReference type="Proteomes" id="UP000238430">
    <property type="component" value="Unassembled WGS sequence"/>
</dbReference>
<comment type="caution">
    <text evidence="3">The sequence shown here is derived from an EMBL/GenBank/DDBJ whole genome shotgun (WGS) entry which is preliminary data.</text>
</comment>
<gene>
    <name evidence="3" type="ORF">C7H61_03290</name>
</gene>
<organism evidence="3 4">
    <name type="scientific">Mesoflavibacter zeaxanthinifaciens subsp. sabulilitoris</name>
    <dbReference type="NCBI Taxonomy" id="1520893"/>
    <lineage>
        <taxon>Bacteria</taxon>
        <taxon>Pseudomonadati</taxon>
        <taxon>Bacteroidota</taxon>
        <taxon>Flavobacteriia</taxon>
        <taxon>Flavobacteriales</taxon>
        <taxon>Flavobacteriaceae</taxon>
        <taxon>Mesoflavibacter</taxon>
    </lineage>
</organism>
<evidence type="ECO:0000313" key="3">
    <source>
        <dbReference type="EMBL" id="PSG92479.1"/>
    </source>
</evidence>
<feature type="chain" id="PRO_5015697180" evidence="2">
    <location>
        <begin position="22"/>
        <end position="586"/>
    </location>
</feature>
<feature type="signal peptide" evidence="2">
    <location>
        <begin position="1"/>
        <end position="21"/>
    </location>
</feature>
<accession>A0A2T1NHT1</accession>
<keyword evidence="1" id="KW-1133">Transmembrane helix</keyword>
<evidence type="ECO:0000256" key="1">
    <source>
        <dbReference type="SAM" id="Phobius"/>
    </source>
</evidence>
<proteinExistence type="predicted"/>
<dbReference type="Pfam" id="PF13584">
    <property type="entry name" value="BatD"/>
    <property type="match status" value="2"/>
</dbReference>
<dbReference type="InterPro" id="IPR025738">
    <property type="entry name" value="BatD"/>
</dbReference>
<keyword evidence="1" id="KW-0812">Transmembrane</keyword>